<dbReference type="CDD" id="cd03429">
    <property type="entry name" value="NUDIX_NADH_pyrophosphatase_Nudt13"/>
    <property type="match status" value="1"/>
</dbReference>
<sequence>MMTNLQRLYPSEDLASRSILLSVADTGQACFTADLPGGASVAAAAQAALGGKFVDPRAALFLLPWEEACTMSHAFSMLHWRETTNFCPGCGAELRSRPAGHAKNCPSCDAVQYPMTSPVGITMITDAAQTRALLVRQGRHPPGMYSCVAGFLEPGETIESCIRREVAEEVGIDLDEVGYMGSQHWPFNGGQLMVGCYGRTEQTELDIDTEELEDARWFSAEEILEAYKRIQNNPMARIRNETQKGELWVPPRGTIANRMIKAWLTDCGLLAR</sequence>
<reference evidence="8 9" key="1">
    <citation type="submission" date="2019-07" db="EMBL/GenBank/DDBJ databases">
        <title>Draft genome assembly of a fouling barnacle, Amphibalanus amphitrite (Darwin, 1854): The first reference genome for Thecostraca.</title>
        <authorList>
            <person name="Kim W."/>
        </authorList>
    </citation>
    <scope>NUCLEOTIDE SEQUENCE [LARGE SCALE GENOMIC DNA]</scope>
    <source>
        <strain evidence="8">SNU_AA5</strain>
        <tissue evidence="8">Soma without cirri and trophi</tissue>
    </source>
</reference>
<dbReference type="PANTHER" id="PTHR11383">
    <property type="entry name" value="NUCLEOSIDE DIPHOSPHATE-LINKED MOIETY X MOTIF 13"/>
    <property type="match status" value="1"/>
</dbReference>
<dbReference type="InterPro" id="IPR049734">
    <property type="entry name" value="NudC-like_C"/>
</dbReference>
<dbReference type="EMBL" id="VIIS01001105">
    <property type="protein sequence ID" value="KAF0301982.1"/>
    <property type="molecule type" value="Genomic_DNA"/>
</dbReference>
<keyword evidence="3" id="KW-0479">Metal-binding</keyword>
<name>A0A6A4WGP9_AMPAM</name>
<dbReference type="PANTHER" id="PTHR11383:SF3">
    <property type="entry name" value="NAD(P)H PYROPHOSPHATASE NUDT13, MITOCHONDRIAL"/>
    <property type="match status" value="1"/>
</dbReference>
<keyword evidence="5" id="KW-0460">Magnesium</keyword>
<comment type="caution">
    <text evidence="8">The sequence shown here is derived from an EMBL/GenBank/DDBJ whole genome shotgun (WGS) entry which is preliminary data.</text>
</comment>
<dbReference type="InterPro" id="IPR020084">
    <property type="entry name" value="NUDIX_hydrolase_CS"/>
</dbReference>
<evidence type="ECO:0000313" key="8">
    <source>
        <dbReference type="EMBL" id="KAF0301982.1"/>
    </source>
</evidence>
<proteinExistence type="predicted"/>
<evidence type="ECO:0000256" key="6">
    <source>
        <dbReference type="ARBA" id="ARBA00023027"/>
    </source>
</evidence>
<feature type="domain" description="Nudix hydrolase" evidence="7">
    <location>
        <begin position="114"/>
        <end position="243"/>
    </location>
</feature>
<dbReference type="Pfam" id="PF09297">
    <property type="entry name" value="Zn_ribbon_NUD"/>
    <property type="match status" value="1"/>
</dbReference>
<dbReference type="AlphaFoldDB" id="A0A6A4WGP9"/>
<evidence type="ECO:0000256" key="3">
    <source>
        <dbReference type="ARBA" id="ARBA00022723"/>
    </source>
</evidence>
<dbReference type="GO" id="GO:0016787">
    <property type="term" value="F:hydrolase activity"/>
    <property type="evidence" value="ECO:0007669"/>
    <property type="project" value="UniProtKB-KW"/>
</dbReference>
<keyword evidence="6" id="KW-0520">NAD</keyword>
<organism evidence="8 9">
    <name type="scientific">Amphibalanus amphitrite</name>
    <name type="common">Striped barnacle</name>
    <name type="synonym">Balanus amphitrite</name>
    <dbReference type="NCBI Taxonomy" id="1232801"/>
    <lineage>
        <taxon>Eukaryota</taxon>
        <taxon>Metazoa</taxon>
        <taxon>Ecdysozoa</taxon>
        <taxon>Arthropoda</taxon>
        <taxon>Crustacea</taxon>
        <taxon>Multicrustacea</taxon>
        <taxon>Cirripedia</taxon>
        <taxon>Thoracica</taxon>
        <taxon>Thoracicalcarea</taxon>
        <taxon>Balanomorpha</taxon>
        <taxon>Balanoidea</taxon>
        <taxon>Balanidae</taxon>
        <taxon>Amphibalaninae</taxon>
        <taxon>Amphibalanus</taxon>
    </lineage>
</organism>
<dbReference type="PROSITE" id="PS00893">
    <property type="entry name" value="NUDIX_BOX"/>
    <property type="match status" value="1"/>
</dbReference>
<dbReference type="PROSITE" id="PS51462">
    <property type="entry name" value="NUDIX"/>
    <property type="match status" value="1"/>
</dbReference>
<dbReference type="EMBL" id="VIIS01001105">
    <property type="protein sequence ID" value="KAF0301983.1"/>
    <property type="molecule type" value="Genomic_DNA"/>
</dbReference>
<keyword evidence="9" id="KW-1185">Reference proteome</keyword>
<dbReference type="Proteomes" id="UP000440578">
    <property type="component" value="Unassembled WGS sequence"/>
</dbReference>
<gene>
    <name evidence="8" type="primary">NUDT13_1</name>
    <name evidence="8" type="ORF">FJT64_025877</name>
</gene>
<protein>
    <recommendedName>
        <fullName evidence="2">NAD(+) diphosphatase</fullName>
        <ecNumber evidence="2">3.6.1.22</ecNumber>
    </recommendedName>
</protein>
<accession>A0A6A4WGP9</accession>
<evidence type="ECO:0000259" key="7">
    <source>
        <dbReference type="PROSITE" id="PS51462"/>
    </source>
</evidence>
<evidence type="ECO:0000256" key="4">
    <source>
        <dbReference type="ARBA" id="ARBA00022801"/>
    </source>
</evidence>
<dbReference type="InterPro" id="IPR015376">
    <property type="entry name" value="Znr_NADH_PPase"/>
</dbReference>
<dbReference type="Pfam" id="PF00293">
    <property type="entry name" value="NUDIX"/>
    <property type="match status" value="1"/>
</dbReference>
<dbReference type="Gene3D" id="3.90.79.20">
    <property type="match status" value="1"/>
</dbReference>
<dbReference type="GO" id="GO:0046872">
    <property type="term" value="F:metal ion binding"/>
    <property type="evidence" value="ECO:0007669"/>
    <property type="project" value="UniProtKB-KW"/>
</dbReference>
<dbReference type="Gene3D" id="3.90.79.10">
    <property type="entry name" value="Nucleoside Triphosphate Pyrophosphohydrolase"/>
    <property type="match status" value="1"/>
</dbReference>
<dbReference type="SUPFAM" id="SSF55811">
    <property type="entry name" value="Nudix"/>
    <property type="match status" value="1"/>
</dbReference>
<dbReference type="EC" id="3.6.1.22" evidence="2"/>
<comment type="cofactor">
    <cofactor evidence="1">
        <name>Mg(2+)</name>
        <dbReference type="ChEBI" id="CHEBI:18420"/>
    </cofactor>
</comment>
<evidence type="ECO:0000256" key="5">
    <source>
        <dbReference type="ARBA" id="ARBA00022842"/>
    </source>
</evidence>
<keyword evidence="4" id="KW-0378">Hydrolase</keyword>
<evidence type="ECO:0000313" key="9">
    <source>
        <dbReference type="Proteomes" id="UP000440578"/>
    </source>
</evidence>
<dbReference type="InterPro" id="IPR015797">
    <property type="entry name" value="NUDIX_hydrolase-like_dom_sf"/>
</dbReference>
<dbReference type="InterPro" id="IPR000086">
    <property type="entry name" value="NUDIX_hydrolase_dom"/>
</dbReference>
<dbReference type="NCBIfam" id="NF001299">
    <property type="entry name" value="PRK00241.1"/>
    <property type="match status" value="1"/>
</dbReference>
<evidence type="ECO:0000256" key="1">
    <source>
        <dbReference type="ARBA" id="ARBA00001946"/>
    </source>
</evidence>
<dbReference type="OrthoDB" id="10249612at2759"/>
<evidence type="ECO:0000256" key="2">
    <source>
        <dbReference type="ARBA" id="ARBA00012381"/>
    </source>
</evidence>